<keyword evidence="3" id="KW-1185">Reference proteome</keyword>
<gene>
    <name evidence="2" type="ORF">B0H64DRAFT_50416</name>
</gene>
<evidence type="ECO:0000313" key="3">
    <source>
        <dbReference type="Proteomes" id="UP001278766"/>
    </source>
</evidence>
<evidence type="ECO:0000313" key="2">
    <source>
        <dbReference type="EMBL" id="KAK3290987.1"/>
    </source>
</evidence>
<sequence>MPTITDLPCEIVGTILGNLDHLRFLAPALLACRHFSTSFKESRGVEASILRHQMTPALLPHAVTLMEASRLPRPLINSSVLTLIDELYCSPARLAARVFALPLPVLRSMGRTHDAIHSLATGFATSAWQRISPSTTGRVTLSPTEYFRFCRAFYRVELFYTAFRDPVFEDNMNPWFFRRHHPWENEQLASVYEYLEERFAEASLDVVAHDVDFGEMGIDYVTAGADNRWTQGWLSHGVEFVYNLTLADTWDAKYRMLADTSGPSDRETSLPQALQEVMDDDEDDGRRLAEYSDAELHTIAQRDNDQAEDDTDRGPYDAWREANADRWLADSCMFGDAAWLRERAYVFWDRERLQNHQGGFGEDPENRRDYTEAEHKAMMESFDERSKVWQKGGRGYWSKDDTSRVIWPRDVSSS</sequence>
<organism evidence="2 3">
    <name type="scientific">Chaetomium fimeti</name>
    <dbReference type="NCBI Taxonomy" id="1854472"/>
    <lineage>
        <taxon>Eukaryota</taxon>
        <taxon>Fungi</taxon>
        <taxon>Dikarya</taxon>
        <taxon>Ascomycota</taxon>
        <taxon>Pezizomycotina</taxon>
        <taxon>Sordariomycetes</taxon>
        <taxon>Sordariomycetidae</taxon>
        <taxon>Sordariales</taxon>
        <taxon>Chaetomiaceae</taxon>
        <taxon>Chaetomium</taxon>
    </lineage>
</organism>
<reference evidence="2" key="1">
    <citation type="journal article" date="2023" name="Mol. Phylogenet. Evol.">
        <title>Genome-scale phylogeny and comparative genomics of the fungal order Sordariales.</title>
        <authorList>
            <person name="Hensen N."/>
            <person name="Bonometti L."/>
            <person name="Westerberg I."/>
            <person name="Brannstrom I.O."/>
            <person name="Guillou S."/>
            <person name="Cros-Aarteil S."/>
            <person name="Calhoun S."/>
            <person name="Haridas S."/>
            <person name="Kuo A."/>
            <person name="Mondo S."/>
            <person name="Pangilinan J."/>
            <person name="Riley R."/>
            <person name="LaButti K."/>
            <person name="Andreopoulos B."/>
            <person name="Lipzen A."/>
            <person name="Chen C."/>
            <person name="Yan M."/>
            <person name="Daum C."/>
            <person name="Ng V."/>
            <person name="Clum A."/>
            <person name="Steindorff A."/>
            <person name="Ohm R.A."/>
            <person name="Martin F."/>
            <person name="Silar P."/>
            <person name="Natvig D.O."/>
            <person name="Lalanne C."/>
            <person name="Gautier V."/>
            <person name="Ament-Velasquez S.L."/>
            <person name="Kruys A."/>
            <person name="Hutchinson M.I."/>
            <person name="Powell A.J."/>
            <person name="Barry K."/>
            <person name="Miller A.N."/>
            <person name="Grigoriev I.V."/>
            <person name="Debuchy R."/>
            <person name="Gladieux P."/>
            <person name="Hiltunen Thoren M."/>
            <person name="Johannesson H."/>
        </authorList>
    </citation>
    <scope>NUCLEOTIDE SEQUENCE</scope>
    <source>
        <strain evidence="2">CBS 168.71</strain>
    </source>
</reference>
<accession>A0AAE0LMV9</accession>
<dbReference type="AlphaFoldDB" id="A0AAE0LMV9"/>
<comment type="caution">
    <text evidence="2">The sequence shown here is derived from an EMBL/GenBank/DDBJ whole genome shotgun (WGS) entry which is preliminary data.</text>
</comment>
<proteinExistence type="predicted"/>
<name>A0AAE0LMV9_9PEZI</name>
<evidence type="ECO:0000256" key="1">
    <source>
        <dbReference type="SAM" id="MobiDB-lite"/>
    </source>
</evidence>
<feature type="region of interest" description="Disordered" evidence="1">
    <location>
        <begin position="295"/>
        <end position="316"/>
    </location>
</feature>
<evidence type="ECO:0008006" key="4">
    <source>
        <dbReference type="Google" id="ProtNLM"/>
    </source>
</evidence>
<dbReference type="EMBL" id="JAUEPN010000011">
    <property type="protein sequence ID" value="KAK3290987.1"/>
    <property type="molecule type" value="Genomic_DNA"/>
</dbReference>
<reference evidence="2" key="2">
    <citation type="submission" date="2023-06" db="EMBL/GenBank/DDBJ databases">
        <authorList>
            <consortium name="Lawrence Berkeley National Laboratory"/>
            <person name="Haridas S."/>
            <person name="Hensen N."/>
            <person name="Bonometti L."/>
            <person name="Westerberg I."/>
            <person name="Brannstrom I.O."/>
            <person name="Guillou S."/>
            <person name="Cros-Aarteil S."/>
            <person name="Calhoun S."/>
            <person name="Kuo A."/>
            <person name="Mondo S."/>
            <person name="Pangilinan J."/>
            <person name="Riley R."/>
            <person name="Labutti K."/>
            <person name="Andreopoulos B."/>
            <person name="Lipzen A."/>
            <person name="Chen C."/>
            <person name="Yanf M."/>
            <person name="Daum C."/>
            <person name="Ng V."/>
            <person name="Clum A."/>
            <person name="Steindorff A."/>
            <person name="Ohm R."/>
            <person name="Martin F."/>
            <person name="Silar P."/>
            <person name="Natvig D."/>
            <person name="Lalanne C."/>
            <person name="Gautier V."/>
            <person name="Ament-Velasquez S.L."/>
            <person name="Kruys A."/>
            <person name="Hutchinson M.I."/>
            <person name="Powell A.J."/>
            <person name="Barry K."/>
            <person name="Miller A.N."/>
            <person name="Grigoriev I.V."/>
            <person name="Debuchy R."/>
            <person name="Gladieux P."/>
            <person name="Thoren M.H."/>
            <person name="Johannesson H."/>
        </authorList>
    </citation>
    <scope>NUCLEOTIDE SEQUENCE</scope>
    <source>
        <strain evidence="2">CBS 168.71</strain>
    </source>
</reference>
<dbReference type="RefSeq" id="XP_062654501.1">
    <property type="nucleotide sequence ID" value="XM_062808347.1"/>
</dbReference>
<dbReference type="GeneID" id="87845295"/>
<feature type="compositionally biased region" description="Basic and acidic residues" evidence="1">
    <location>
        <begin position="295"/>
        <end position="305"/>
    </location>
</feature>
<dbReference type="Proteomes" id="UP001278766">
    <property type="component" value="Unassembled WGS sequence"/>
</dbReference>
<protein>
    <recommendedName>
        <fullName evidence="4">F-box domain-containing protein</fullName>
    </recommendedName>
</protein>